<evidence type="ECO:0000313" key="1">
    <source>
        <dbReference type="EMBL" id="OEV39752.1"/>
    </source>
</evidence>
<evidence type="ECO:0008006" key="3">
    <source>
        <dbReference type="Google" id="ProtNLM"/>
    </source>
</evidence>
<gene>
    <name evidence="1" type="ORF">HS99_0003625</name>
</gene>
<dbReference type="InterPro" id="IPR009100">
    <property type="entry name" value="AcylCoA_DH/oxidase_NM_dom_sf"/>
</dbReference>
<name>A0A1E7NGF4_KITAU</name>
<dbReference type="RefSeq" id="WP_030279543.1">
    <property type="nucleotide sequence ID" value="NZ_JBEZYM010000044.1"/>
</dbReference>
<reference evidence="1" key="1">
    <citation type="submission" date="2016-08" db="EMBL/GenBank/DDBJ databases">
        <title>Sequencing, Assembly and Comparative Genomics of S. aureofaciens ATCC 10762.</title>
        <authorList>
            <person name="Gradnigo J.S."/>
            <person name="Johnson N."/>
            <person name="Somerville G.A."/>
        </authorList>
    </citation>
    <scope>NUCLEOTIDE SEQUENCE [LARGE SCALE GENOMIC DNA]</scope>
    <source>
        <strain evidence="1">ATCC 10762</strain>
    </source>
</reference>
<dbReference type="EMBL" id="JPRF03000001">
    <property type="protein sequence ID" value="OEV39752.1"/>
    <property type="molecule type" value="Genomic_DNA"/>
</dbReference>
<dbReference type="GO" id="GO:0016627">
    <property type="term" value="F:oxidoreductase activity, acting on the CH-CH group of donors"/>
    <property type="evidence" value="ECO:0007669"/>
    <property type="project" value="InterPro"/>
</dbReference>
<dbReference type="AlphaFoldDB" id="A0A1E7NGF4"/>
<sequence>MTTAPDRALTALHGLLTGRGLDLPPNAPKGGRASDEALDRIWETRPFAVAAALTEQVHGVLPLLDSFAAGAPLLDDIRAGHVTASLGLFTPNALLSLTAPAVRADRDGDRTLLHGRYRYATQDAEASVVPVRLDGATRLALVTHDAAGVRLHGAGRAAGWGWAELDGAPAAALSRPVDWAPGGELTAALDAYAWAFARRALAWPARVVADLRRALARAGEGVEALSTSQYLAHELSKLEIEISLASAAARFGAGFKTEEPGGQAALATLLSTVDLIRRTARTAEDMATELGLEHSPAGVADRPDAADWPDAALQAYFGGRRVVENELARRMGLVPEAVGA</sequence>
<dbReference type="OrthoDB" id="4335869at2"/>
<protein>
    <recommendedName>
        <fullName evidence="3">Acyl-CoA dehydrogenase</fullName>
    </recommendedName>
</protein>
<proteinExistence type="predicted"/>
<evidence type="ECO:0000313" key="2">
    <source>
        <dbReference type="Proteomes" id="UP000037395"/>
    </source>
</evidence>
<keyword evidence="2" id="KW-1185">Reference proteome</keyword>
<dbReference type="Proteomes" id="UP000037395">
    <property type="component" value="Unassembled WGS sequence"/>
</dbReference>
<comment type="caution">
    <text evidence="1">The sequence shown here is derived from an EMBL/GenBank/DDBJ whole genome shotgun (WGS) entry which is preliminary data.</text>
</comment>
<dbReference type="SUPFAM" id="SSF56645">
    <property type="entry name" value="Acyl-CoA dehydrogenase NM domain-like"/>
    <property type="match status" value="1"/>
</dbReference>
<accession>A0A1E7NGF4</accession>
<organism evidence="1 2">
    <name type="scientific">Kitasatospora aureofaciens</name>
    <name type="common">Streptomyces aureofaciens</name>
    <dbReference type="NCBI Taxonomy" id="1894"/>
    <lineage>
        <taxon>Bacteria</taxon>
        <taxon>Bacillati</taxon>
        <taxon>Actinomycetota</taxon>
        <taxon>Actinomycetes</taxon>
        <taxon>Kitasatosporales</taxon>
        <taxon>Streptomycetaceae</taxon>
        <taxon>Kitasatospora</taxon>
    </lineage>
</organism>